<dbReference type="InterPro" id="IPR002575">
    <property type="entry name" value="Aminoglycoside_PTrfase"/>
</dbReference>
<gene>
    <name evidence="2" type="ORF">PRK78_005190</name>
</gene>
<dbReference type="AlphaFoldDB" id="A0AAF0IJA2"/>
<evidence type="ECO:0000259" key="1">
    <source>
        <dbReference type="Pfam" id="PF01636"/>
    </source>
</evidence>
<dbReference type="InterPro" id="IPR051678">
    <property type="entry name" value="AGP_Transferase"/>
</dbReference>
<dbReference type="Pfam" id="PF01636">
    <property type="entry name" value="APH"/>
    <property type="match status" value="1"/>
</dbReference>
<dbReference type="PANTHER" id="PTHR21310">
    <property type="entry name" value="AMINOGLYCOSIDE PHOSPHOTRANSFERASE-RELATED-RELATED"/>
    <property type="match status" value="1"/>
</dbReference>
<accession>A0AAF0IJA2</accession>
<dbReference type="InterPro" id="IPR011009">
    <property type="entry name" value="Kinase-like_dom_sf"/>
</dbReference>
<feature type="domain" description="Aminoglycoside phosphotransferase" evidence="1">
    <location>
        <begin position="46"/>
        <end position="307"/>
    </location>
</feature>
<dbReference type="SUPFAM" id="SSF56112">
    <property type="entry name" value="Protein kinase-like (PK-like)"/>
    <property type="match status" value="1"/>
</dbReference>
<reference evidence="2" key="1">
    <citation type="submission" date="2023-03" db="EMBL/GenBank/DDBJ databases">
        <title>Emydomyces testavorans Genome Sequence.</title>
        <authorList>
            <person name="Hoyer L."/>
        </authorList>
    </citation>
    <scope>NUCLEOTIDE SEQUENCE</scope>
    <source>
        <strain evidence="2">16-2883</strain>
    </source>
</reference>
<sequence length="455" mass="53285">MDFDDLACNRHDTFFILWRRNLETYAPERLAAKLAISHCNRTAIDAQNLSEGSYNRCFRVKFDQGPDAVVRFTALGRSFFRKEKVDDEVALMNYLYAKHPAIPLPKVWGKGWCAVGPYIVMEFIEGTLLTKYLEEPNRDRKLGTILNPSIGVSTLRKGYREMARLLLAMFDCKFSRIGAVGEDGSVTKRAVTFNMNELVGLANYPPKEFATHTFSTASDYFVSLANDHLTHLKMQRNDAISDAEDCREKYIARCLFRKICHELYTSPYNEGPFTLFCDDFRPSNVISDEDLNIKSVIDWEYCYSAPVEFAHCSPWWLLLARPDDWEDGPRDFMAQYLPRHRTFLEILRECEDEIIREKGMVSHGQKRLSEHMQESIDNGLFWFCLTAKSSYGFDKFYWRFVDERFFGKFTNLEQRLELLSEEERNNLEPFVQFKLQQEKEKKLDEHRTLDEILES</sequence>
<proteinExistence type="predicted"/>
<dbReference type="PANTHER" id="PTHR21310:SF37">
    <property type="entry name" value="AMINOGLYCOSIDE PHOSPHOTRANSFERASE DOMAIN-CONTAINING PROTEIN"/>
    <property type="match status" value="1"/>
</dbReference>
<organism evidence="2 3">
    <name type="scientific">Emydomyces testavorans</name>
    <dbReference type="NCBI Taxonomy" id="2070801"/>
    <lineage>
        <taxon>Eukaryota</taxon>
        <taxon>Fungi</taxon>
        <taxon>Dikarya</taxon>
        <taxon>Ascomycota</taxon>
        <taxon>Pezizomycotina</taxon>
        <taxon>Eurotiomycetes</taxon>
        <taxon>Eurotiomycetidae</taxon>
        <taxon>Onygenales</taxon>
        <taxon>Nannizziopsiaceae</taxon>
        <taxon>Emydomyces</taxon>
    </lineage>
</organism>
<protein>
    <recommendedName>
        <fullName evidence="1">Aminoglycoside phosphotransferase domain-containing protein</fullName>
    </recommendedName>
</protein>
<name>A0AAF0IJA2_9EURO</name>
<evidence type="ECO:0000313" key="3">
    <source>
        <dbReference type="Proteomes" id="UP001219355"/>
    </source>
</evidence>
<dbReference type="EMBL" id="CP120629">
    <property type="protein sequence ID" value="WEW59710.1"/>
    <property type="molecule type" value="Genomic_DNA"/>
</dbReference>
<keyword evidence="3" id="KW-1185">Reference proteome</keyword>
<evidence type="ECO:0000313" key="2">
    <source>
        <dbReference type="EMBL" id="WEW59710.1"/>
    </source>
</evidence>
<dbReference type="Proteomes" id="UP001219355">
    <property type="component" value="Chromosome 3"/>
</dbReference>